<keyword evidence="3" id="KW-1185">Reference proteome</keyword>
<dbReference type="EMBL" id="UPHM01000150">
    <property type="protein sequence ID" value="VBA31676.1"/>
    <property type="molecule type" value="Genomic_DNA"/>
</dbReference>
<gene>
    <name evidence="1" type="ORF">LAUMK42_00131</name>
    <name evidence="2" type="ORF">LAUMK4_05536</name>
</gene>
<evidence type="ECO:0000313" key="4">
    <source>
        <dbReference type="Proteomes" id="UP000279331"/>
    </source>
</evidence>
<dbReference type="AlphaFoldDB" id="A0AB38UL47"/>
<proteinExistence type="predicted"/>
<dbReference type="Proteomes" id="UP000279331">
    <property type="component" value="Unassembled WGS sequence"/>
</dbReference>
<name>A0AB38UL47_9MYCO</name>
<reference evidence="3 4" key="1">
    <citation type="submission" date="2018-09" db="EMBL/GenBank/DDBJ databases">
        <authorList>
            <person name="Tagini F."/>
        </authorList>
    </citation>
    <scope>NUCLEOTIDE SEQUENCE [LARGE SCALE GENOMIC DNA]</scope>
    <source>
        <strain evidence="2 3">MK4</strain>
        <strain evidence="1 4">MK42</strain>
    </source>
</reference>
<protein>
    <submittedName>
        <fullName evidence="1">Uncharacterized protein</fullName>
    </submittedName>
</protein>
<dbReference type="Proteomes" id="UP000271464">
    <property type="component" value="Unassembled WGS sequence"/>
</dbReference>
<evidence type="ECO:0000313" key="1">
    <source>
        <dbReference type="EMBL" id="VAZ81330.1"/>
    </source>
</evidence>
<comment type="caution">
    <text evidence="1">The sequence shown here is derived from an EMBL/GenBank/DDBJ whole genome shotgun (WGS) entry which is preliminary data.</text>
</comment>
<dbReference type="EMBL" id="UPHL01000006">
    <property type="protein sequence ID" value="VAZ81330.1"/>
    <property type="molecule type" value="Genomic_DNA"/>
</dbReference>
<evidence type="ECO:0000313" key="3">
    <source>
        <dbReference type="Proteomes" id="UP000271464"/>
    </source>
</evidence>
<dbReference type="RefSeq" id="WP_158006316.1">
    <property type="nucleotide sequence ID" value="NZ_CADEAW010000069.1"/>
</dbReference>
<evidence type="ECO:0000313" key="2">
    <source>
        <dbReference type="EMBL" id="VBA31676.1"/>
    </source>
</evidence>
<dbReference type="GeneID" id="66598586"/>
<accession>A0AB38UL47</accession>
<organism evidence="1 4">
    <name type="scientific">Mycobacterium persicum</name>
    <dbReference type="NCBI Taxonomy" id="1487726"/>
    <lineage>
        <taxon>Bacteria</taxon>
        <taxon>Bacillati</taxon>
        <taxon>Actinomycetota</taxon>
        <taxon>Actinomycetes</taxon>
        <taxon>Mycobacteriales</taxon>
        <taxon>Mycobacteriaceae</taxon>
        <taxon>Mycobacterium</taxon>
    </lineage>
</organism>
<sequence length="55" mass="6336">MAHHAQRCVETRLPAYFCNPHSQPTAERQQQIDQLICKLGVKPIVTRRAVCDETF</sequence>